<feature type="compositionally biased region" description="Basic residues" evidence="12">
    <location>
        <begin position="376"/>
        <end position="387"/>
    </location>
</feature>
<keyword evidence="13" id="KW-1133">Transmembrane helix</keyword>
<dbReference type="Gene3D" id="3.60.40.10">
    <property type="entry name" value="PPM-type phosphatase domain"/>
    <property type="match status" value="1"/>
</dbReference>
<keyword evidence="8 10" id="KW-0067">ATP-binding</keyword>
<dbReference type="GO" id="GO:0004674">
    <property type="term" value="F:protein serine/threonine kinase activity"/>
    <property type="evidence" value="ECO:0007669"/>
    <property type="project" value="UniProtKB-KW"/>
</dbReference>
<evidence type="ECO:0000256" key="7">
    <source>
        <dbReference type="ARBA" id="ARBA00022801"/>
    </source>
</evidence>
<feature type="binding site" evidence="10">
    <location>
        <position position="42"/>
    </location>
    <ligand>
        <name>ATP</name>
        <dbReference type="ChEBI" id="CHEBI:30616"/>
    </ligand>
</feature>
<dbReference type="Pfam" id="PF00481">
    <property type="entry name" value="PP2C"/>
    <property type="match status" value="1"/>
</dbReference>
<dbReference type="GO" id="GO:0005524">
    <property type="term" value="F:ATP binding"/>
    <property type="evidence" value="ECO:0007669"/>
    <property type="project" value="UniProtKB-UniRule"/>
</dbReference>
<gene>
    <name evidence="16" type="primary">pim2</name>
    <name evidence="16" type="ORF">AK812_SmicGene23449</name>
</gene>
<dbReference type="InterPro" id="IPR011009">
    <property type="entry name" value="Kinase-like_dom_sf"/>
</dbReference>
<dbReference type="InterPro" id="IPR000222">
    <property type="entry name" value="PP2C_BS"/>
</dbReference>
<dbReference type="InterPro" id="IPR001932">
    <property type="entry name" value="PPM-type_phosphatase-like_dom"/>
</dbReference>
<dbReference type="SUPFAM" id="SSF56112">
    <property type="entry name" value="Protein kinase-like (PK-like)"/>
    <property type="match status" value="1"/>
</dbReference>
<dbReference type="CDD" id="cd00143">
    <property type="entry name" value="PP2Cc"/>
    <property type="match status" value="1"/>
</dbReference>
<dbReference type="OrthoDB" id="421175at2759"/>
<dbReference type="GO" id="GO:0005634">
    <property type="term" value="C:nucleus"/>
    <property type="evidence" value="ECO:0007669"/>
    <property type="project" value="TreeGrafter"/>
</dbReference>
<dbReference type="SUPFAM" id="SSF81606">
    <property type="entry name" value="PP2C-like"/>
    <property type="match status" value="1"/>
</dbReference>
<dbReference type="InterPro" id="IPR000719">
    <property type="entry name" value="Prot_kinase_dom"/>
</dbReference>
<dbReference type="SMART" id="SM00332">
    <property type="entry name" value="PP2Cc"/>
    <property type="match status" value="1"/>
</dbReference>
<evidence type="ECO:0000256" key="13">
    <source>
        <dbReference type="SAM" id="Phobius"/>
    </source>
</evidence>
<keyword evidence="9 11" id="KW-0904">Protein phosphatase</keyword>
<dbReference type="SMART" id="SM00220">
    <property type="entry name" value="S_TKc"/>
    <property type="match status" value="1"/>
</dbReference>
<feature type="transmembrane region" description="Helical" evidence="13">
    <location>
        <begin position="2142"/>
        <end position="2161"/>
    </location>
</feature>
<dbReference type="InterPro" id="IPR017441">
    <property type="entry name" value="Protein_kinase_ATP_BS"/>
</dbReference>
<dbReference type="Gene3D" id="1.10.510.10">
    <property type="entry name" value="Transferase(Phosphotransferase) domain 1"/>
    <property type="match status" value="1"/>
</dbReference>
<dbReference type="InterPro" id="IPR008271">
    <property type="entry name" value="Ser/Thr_kinase_AS"/>
</dbReference>
<keyword evidence="6 16" id="KW-0418">Kinase</keyword>
<dbReference type="PANTHER" id="PTHR24345:SF91">
    <property type="entry name" value="SERINE_THREONINE-PROTEIN KINASE PLK4"/>
    <property type="match status" value="1"/>
</dbReference>
<protein>
    <submittedName>
        <fullName evidence="16">Serine/threonine-protein kinase pim-2</fullName>
    </submittedName>
</protein>
<reference evidence="16 17" key="1">
    <citation type="submission" date="2016-02" db="EMBL/GenBank/DDBJ databases">
        <title>Genome analysis of coral dinoflagellate symbionts highlights evolutionary adaptations to a symbiotic lifestyle.</title>
        <authorList>
            <person name="Aranda M."/>
            <person name="Li Y."/>
            <person name="Liew Y.J."/>
            <person name="Baumgarten S."/>
            <person name="Simakov O."/>
            <person name="Wilson M."/>
            <person name="Piel J."/>
            <person name="Ashoor H."/>
            <person name="Bougouffa S."/>
            <person name="Bajic V.B."/>
            <person name="Ryu T."/>
            <person name="Ravasi T."/>
            <person name="Bayer T."/>
            <person name="Micklem G."/>
            <person name="Kim H."/>
            <person name="Bhak J."/>
            <person name="Lajeunesse T.C."/>
            <person name="Voolstra C.R."/>
        </authorList>
    </citation>
    <scope>NUCLEOTIDE SEQUENCE [LARGE SCALE GENOMIC DNA]</scope>
    <source>
        <strain evidence="16 17">CCMP2467</strain>
    </source>
</reference>
<evidence type="ECO:0000256" key="11">
    <source>
        <dbReference type="RuleBase" id="RU003465"/>
    </source>
</evidence>
<keyword evidence="5 10" id="KW-0547">Nucleotide-binding</keyword>
<evidence type="ECO:0000256" key="10">
    <source>
        <dbReference type="PROSITE-ProRule" id="PRU10141"/>
    </source>
</evidence>
<dbReference type="EMBL" id="LSRX01000538">
    <property type="protein sequence ID" value="OLP94523.1"/>
    <property type="molecule type" value="Genomic_DNA"/>
</dbReference>
<dbReference type="Pfam" id="PF00069">
    <property type="entry name" value="Pkinase"/>
    <property type="match status" value="1"/>
</dbReference>
<feature type="region of interest" description="Disordered" evidence="12">
    <location>
        <begin position="459"/>
        <end position="498"/>
    </location>
</feature>
<evidence type="ECO:0000256" key="1">
    <source>
        <dbReference type="ARBA" id="ARBA00004170"/>
    </source>
</evidence>
<dbReference type="InterPro" id="IPR036457">
    <property type="entry name" value="PPM-type-like_dom_sf"/>
</dbReference>
<keyword evidence="3" id="KW-0808">Transferase</keyword>
<dbReference type="Proteomes" id="UP000186817">
    <property type="component" value="Unassembled WGS sequence"/>
</dbReference>
<evidence type="ECO:0000256" key="4">
    <source>
        <dbReference type="ARBA" id="ARBA00022723"/>
    </source>
</evidence>
<dbReference type="PROSITE" id="PS00108">
    <property type="entry name" value="PROTEIN_KINASE_ST"/>
    <property type="match status" value="1"/>
</dbReference>
<keyword evidence="2" id="KW-0723">Serine/threonine-protein kinase</keyword>
<evidence type="ECO:0000313" key="17">
    <source>
        <dbReference type="Proteomes" id="UP000186817"/>
    </source>
</evidence>
<keyword evidence="13" id="KW-0812">Transmembrane</keyword>
<evidence type="ECO:0000256" key="8">
    <source>
        <dbReference type="ARBA" id="ARBA00022840"/>
    </source>
</evidence>
<keyword evidence="7 11" id="KW-0378">Hydrolase</keyword>
<evidence type="ECO:0000259" key="14">
    <source>
        <dbReference type="PROSITE" id="PS50011"/>
    </source>
</evidence>
<dbReference type="PROSITE" id="PS50011">
    <property type="entry name" value="PROTEIN_KINASE_DOM"/>
    <property type="match status" value="1"/>
</dbReference>
<feature type="compositionally biased region" description="Low complexity" evidence="12">
    <location>
        <begin position="2285"/>
        <end position="2304"/>
    </location>
</feature>
<feature type="region of interest" description="Disordered" evidence="12">
    <location>
        <begin position="1979"/>
        <end position="2008"/>
    </location>
</feature>
<evidence type="ECO:0000256" key="12">
    <source>
        <dbReference type="SAM" id="MobiDB-lite"/>
    </source>
</evidence>
<dbReference type="GO" id="GO:0046872">
    <property type="term" value="F:metal ion binding"/>
    <property type="evidence" value="ECO:0007669"/>
    <property type="project" value="UniProtKB-KW"/>
</dbReference>
<feature type="region of interest" description="Disordered" evidence="12">
    <location>
        <begin position="2282"/>
        <end position="2317"/>
    </location>
</feature>
<dbReference type="PROSITE" id="PS01032">
    <property type="entry name" value="PPM_1"/>
    <property type="match status" value="1"/>
</dbReference>
<name>A0A1Q9DH67_SYMMI</name>
<organism evidence="16 17">
    <name type="scientific">Symbiodinium microadriaticum</name>
    <name type="common">Dinoflagellate</name>
    <name type="synonym">Zooxanthella microadriatica</name>
    <dbReference type="NCBI Taxonomy" id="2951"/>
    <lineage>
        <taxon>Eukaryota</taxon>
        <taxon>Sar</taxon>
        <taxon>Alveolata</taxon>
        <taxon>Dinophyceae</taxon>
        <taxon>Suessiales</taxon>
        <taxon>Symbiodiniaceae</taxon>
        <taxon>Symbiodinium</taxon>
    </lineage>
</organism>
<evidence type="ECO:0000256" key="2">
    <source>
        <dbReference type="ARBA" id="ARBA00022527"/>
    </source>
</evidence>
<dbReference type="GO" id="GO:0004721">
    <property type="term" value="F:phosphoprotein phosphatase activity"/>
    <property type="evidence" value="ECO:0007669"/>
    <property type="project" value="UniProtKB-KW"/>
</dbReference>
<proteinExistence type="inferred from homology"/>
<accession>A0A1Q9DH67</accession>
<evidence type="ECO:0000256" key="3">
    <source>
        <dbReference type="ARBA" id="ARBA00022679"/>
    </source>
</evidence>
<evidence type="ECO:0000313" key="16">
    <source>
        <dbReference type="EMBL" id="OLP94523.1"/>
    </source>
</evidence>
<evidence type="ECO:0000256" key="5">
    <source>
        <dbReference type="ARBA" id="ARBA00022741"/>
    </source>
</evidence>
<evidence type="ECO:0000256" key="6">
    <source>
        <dbReference type="ARBA" id="ARBA00022777"/>
    </source>
</evidence>
<evidence type="ECO:0000259" key="15">
    <source>
        <dbReference type="PROSITE" id="PS51746"/>
    </source>
</evidence>
<dbReference type="PROSITE" id="PS51746">
    <property type="entry name" value="PPM_2"/>
    <property type="match status" value="1"/>
</dbReference>
<keyword evidence="17" id="KW-1185">Reference proteome</keyword>
<sequence length="2317" mass="249806">MAELAADLLRSKYEVGELLGEGFSGFVYACSRCQQGEALAAKVCADRPGAVKETRDEAMLLRSMCHSSIVKVHDFFDNGTSVYFVMDRMHQDLLDGLQSYVMREKVDMNGLVHVVRQMVGAVQYLHTRGIVHRDVKPENFLIDCEQLTDPSCRVVLADLGSACKVTDKNQRLSEQVGTTAYWSPEMYDKDYGLKVDTWALGICLHCMASNTLPFVDEHEVRSKTFRLRRVSRSCNRLVQAMLNKVEARRPSLDEVQHHPWLTGKDDPEDHEQDECGWNPTGWLNVLAKPYEQWPVPRKPGRRAWPRAALPLICAFFLTGLVFKPQSPSWDAPAAQWTPVGGVAGIPQPSFRKASELLHLLRLEVPLAPQGDGASKSAKRNERRKQRKNSGEEDAGASSDSSGWAIVCGGEAEFAFSPAFRASRQVSGGSQASYVPDLELPPAVPEAEKPKTLVQPEATDTATATAAQPGQSPAAGPSKQKKKSNATADHEPSHSIQAFQNPGKFAGACLLAPEKQWTARHCPSHQLITMAMDRKRMSIGNITAPVVGTRSSGTTERETGIAEVFERAREEKTRAVYVTSITDRDLQGRQSFAEKDRIVLVPPGSDEQEMEDWVKATVGYGCRKGLKPESPNQDSFSLVVVENDFAMYGVYDGHGPAGHDCSDLSLRKLCSAFLNDPDREKDPAAVLTKVFLETQEALMKQGQFDTSGTTCTIVYHDRKLDKLTIAHVGDSRSVLGKKKDDSSPWESLELTTDHKPDLPKEKARIESATPPGRVVFDGYYNHRVFAQNGMYPGLNMSRALGDIIAHKEAGLTAEPDVCVIDLKAEREKYSKLVLLVCTDGVWEFILNKEAIGMVQKFPDCQQAVDRLMKESWDRWMKDSDNEITDDITAMLVKLLNNSRLSKMKCLLYLGRSAEAVLASSGHNLTAAQHELGTCSDGHQIQAMRPWLLAATLAVACADWKCPVQEQNRCVINASGPAVSGPLVFDGNVLVTHQATVRSDASFSIEASGNITVEMGSTLQAKGDLLLNATAIHIVGSSASAAGSLSILSRAAYQQGGVIGNKSLQATLRSRDENGDPGILVVDAALQGGNIQVNCNQSKICLQGANNLSVTDPTQSLQMSGKAVSVDCSNSTLSAGRITIVAEKDLALDAAIPGFKKSDGKGGEKPTQLDVTTQGHMLIGSQSLTWTLERLRASAGTMVIASSSRIQTVGYSTCKHTADSAGARDRCFPAWPTWPGSWPDSVDDPYVSFDLVLLARTSLNLSSHAMLSGASSILCVAAGGLHFEEHNIVDVSGRGCAAGLGRAPGNTVRSSSAGGGGAYLAGGGTHLGRGGCGGTFDTHNVLPDASTVGGPAYDLYNLRFLPTEGASGGASGHLGPNTKETSSVNALPGNAAGGGLIWLSASSSSGSVTFGNWVVLRADGYPGGVVSKHVAAGGAGGQILIFATKIATADEAPVVSVAGGAGACSASANVLSGGGGGGFVGFNWTATSPFPSHGELVVDVGGGLMGNDGSGTNCSWVVPNGHGLRETYGHAGQAMPLRGCSAGYAGLFCDPCDAGFWSSGGLSACQACENKPPNGNYTKSKWPNSNCPYSCGVGVPNRKSNPACLDPMAYALSFFGGPKGVLAILLAIVTSAAMLLWRRRKSGGLSRPLLGFDGPPGSFSHSGVHSRREDGQSGSFSSSWASCFWRYCSRRRSLSDGEPAQTRVVQVRHASEFQMSQEQLPFHTGRIYLQGENTGKSPWFLKLQVPAALDDMVMKEKWEQLARLVNNAANIPKFQSRTERALEYLYPPAAPLFAKLCRCKRARTILPLVREFCEAERLWRPIRQAGGELHLRFGCNRKATLAYLDVFDFARSPMDFAPVNLRKEAWLIPVQGQGTFDEPYEVDMSDPLLQRLEHTDHGPTAILSVLSTFNRIARRLFKDELHNLQKSDGEDPLQQLHEKVEQCASQCGLGGFVQVLAIWQRDKFRGVDTLSRMEDSVAASVVRSSDPQGTNSFMDLPVGPEVTQGERPSPRTRRELRLCLVFTEFSLLASASSSDLVSLASPAAAQPTSKVLTTPIAPEALNEALRSSALAVGEESSNPLVPDSAGGWGLKRPLLRWGYSGSEQTAARTLVSLICFLAFDLLAFCLICGILFKTSMVAGMVWVLLPPLAQPFAFVVGILFLLTEDPDLGRLFANLEILGIWNAAVSLVVLIWLLLLDSLVFDILAMGIVSCVKGTLFATAAAQVSQLEADRDLSSMDNPQNEFVERLFSIRDEEEGPRRSRAEEVRGSSATALSFNFSTLDELSATRASDSRPSSQSIRSLHSPRSFSKPQQVQMPSPF</sequence>
<feature type="region of interest" description="Disordered" evidence="12">
    <location>
        <begin position="733"/>
        <end position="752"/>
    </location>
</feature>
<dbReference type="PROSITE" id="PS00107">
    <property type="entry name" value="PROTEIN_KINASE_ATP"/>
    <property type="match status" value="1"/>
</dbReference>
<dbReference type="PANTHER" id="PTHR24345">
    <property type="entry name" value="SERINE/THREONINE-PROTEIN KINASE PLK"/>
    <property type="match status" value="1"/>
</dbReference>
<feature type="region of interest" description="Disordered" evidence="12">
    <location>
        <begin position="368"/>
        <end position="401"/>
    </location>
</feature>
<comment type="subcellular location">
    <subcellularLocation>
        <location evidence="1">Membrane</location>
        <topology evidence="1">Peripheral membrane protein</topology>
    </subcellularLocation>
</comment>
<feature type="compositionally biased region" description="Low complexity" evidence="12">
    <location>
        <begin position="459"/>
        <end position="477"/>
    </location>
</feature>
<comment type="similarity">
    <text evidence="11">Belongs to the PP2C family.</text>
</comment>
<feature type="transmembrane region" description="Helical" evidence="13">
    <location>
        <begin position="2108"/>
        <end position="2130"/>
    </location>
</feature>
<keyword evidence="4" id="KW-0479">Metal-binding</keyword>
<feature type="domain" description="Protein kinase" evidence="14">
    <location>
        <begin position="13"/>
        <end position="261"/>
    </location>
</feature>
<keyword evidence="13" id="KW-0472">Membrane</keyword>
<comment type="caution">
    <text evidence="16">The sequence shown here is derived from an EMBL/GenBank/DDBJ whole genome shotgun (WGS) entry which is preliminary data.</text>
</comment>
<feature type="transmembrane region" description="Helical" evidence="13">
    <location>
        <begin position="2173"/>
        <end position="2193"/>
    </location>
</feature>
<evidence type="ECO:0000256" key="9">
    <source>
        <dbReference type="ARBA" id="ARBA00022912"/>
    </source>
</evidence>
<feature type="compositionally biased region" description="Polar residues" evidence="12">
    <location>
        <begin position="2306"/>
        <end position="2317"/>
    </location>
</feature>
<feature type="domain" description="PPM-type phosphatase" evidence="15">
    <location>
        <begin position="616"/>
        <end position="893"/>
    </location>
</feature>
<dbReference type="GO" id="GO:0016020">
    <property type="term" value="C:membrane"/>
    <property type="evidence" value="ECO:0007669"/>
    <property type="project" value="UniProtKB-SubCell"/>
</dbReference>